<comment type="caution">
    <text evidence="1">The sequence shown here is derived from an EMBL/GenBank/DDBJ whole genome shotgun (WGS) entry which is preliminary data.</text>
</comment>
<dbReference type="EMBL" id="WOWK01000137">
    <property type="protein sequence ID" value="KAF0317122.1"/>
    <property type="molecule type" value="Genomic_DNA"/>
</dbReference>
<dbReference type="AlphaFoldDB" id="A0A8H3ZIG7"/>
<evidence type="ECO:0000313" key="2">
    <source>
        <dbReference type="Proteomes" id="UP000434172"/>
    </source>
</evidence>
<evidence type="ECO:0000313" key="1">
    <source>
        <dbReference type="EMBL" id="KAF0317122.1"/>
    </source>
</evidence>
<proteinExistence type="predicted"/>
<reference evidence="1 2" key="1">
    <citation type="submission" date="2019-12" db="EMBL/GenBank/DDBJ databases">
        <title>A genome sequence resource for the geographically widespread anthracnose pathogen Colletotrichum asianum.</title>
        <authorList>
            <person name="Meng Y."/>
        </authorList>
    </citation>
    <scope>NUCLEOTIDE SEQUENCE [LARGE SCALE GENOMIC DNA]</scope>
    <source>
        <strain evidence="1 2">ICMP 18580</strain>
    </source>
</reference>
<gene>
    <name evidence="1" type="ORF">GQ607_015639</name>
</gene>
<accession>A0A8H3ZIG7</accession>
<keyword evidence="2" id="KW-1185">Reference proteome</keyword>
<organism evidence="1 2">
    <name type="scientific">Colletotrichum asianum</name>
    <dbReference type="NCBI Taxonomy" id="702518"/>
    <lineage>
        <taxon>Eukaryota</taxon>
        <taxon>Fungi</taxon>
        <taxon>Dikarya</taxon>
        <taxon>Ascomycota</taxon>
        <taxon>Pezizomycotina</taxon>
        <taxon>Sordariomycetes</taxon>
        <taxon>Hypocreomycetidae</taxon>
        <taxon>Glomerellales</taxon>
        <taxon>Glomerellaceae</taxon>
        <taxon>Colletotrichum</taxon>
        <taxon>Colletotrichum gloeosporioides species complex</taxon>
    </lineage>
</organism>
<dbReference type="OrthoDB" id="4851613at2759"/>
<sequence length="219" mass="24560">MAPRQRIETEPGVREPLSALRQLASIYSNSPATPLEAPWTFRALHNAWWHHARLLYQAQSGQASSSTADPGPDVRHWHRFLRNQLSQDELETVAKLVLHDDGVWARGQQGESGRRLQALKSNMGQQYEEMVMLLLGADIPRSWNAIKNINSLLKARDPTKRKSLDAVLSAITAAAIDRHELGEKPESTPPELLPVDIETAFRGEFVHSTHTLYAITFSS</sequence>
<dbReference type="Proteomes" id="UP000434172">
    <property type="component" value="Unassembled WGS sequence"/>
</dbReference>
<name>A0A8H3ZIG7_9PEZI</name>
<protein>
    <submittedName>
        <fullName evidence="1">Uncharacterized protein</fullName>
    </submittedName>
</protein>